<dbReference type="GO" id="GO:0031011">
    <property type="term" value="C:Ino80 complex"/>
    <property type="evidence" value="ECO:0007669"/>
    <property type="project" value="InterPro"/>
</dbReference>
<feature type="compositionally biased region" description="Polar residues" evidence="2">
    <location>
        <begin position="125"/>
        <end position="159"/>
    </location>
</feature>
<feature type="compositionally biased region" description="Basic residues" evidence="2">
    <location>
        <begin position="466"/>
        <end position="480"/>
    </location>
</feature>
<feature type="region of interest" description="Disordered" evidence="2">
    <location>
        <begin position="1"/>
        <end position="188"/>
    </location>
</feature>
<dbReference type="WBParaSite" id="jg17446">
    <property type="protein sequence ID" value="jg17446"/>
    <property type="gene ID" value="jg17446"/>
</dbReference>
<dbReference type="AlphaFoldDB" id="A0A915DAS2"/>
<accession>A0A915DAS2</accession>
<feature type="compositionally biased region" description="Polar residues" evidence="2">
    <location>
        <begin position="485"/>
        <end position="545"/>
    </location>
</feature>
<feature type="compositionally biased region" description="Low complexity" evidence="2">
    <location>
        <begin position="215"/>
        <end position="241"/>
    </location>
</feature>
<feature type="compositionally biased region" description="Polar residues" evidence="2">
    <location>
        <begin position="1"/>
        <end position="21"/>
    </location>
</feature>
<dbReference type="Proteomes" id="UP000887574">
    <property type="component" value="Unplaced"/>
</dbReference>
<proteinExistence type="predicted"/>
<protein>
    <submittedName>
        <fullName evidence="5">INO80 complex subunit E</fullName>
    </submittedName>
</protein>
<feature type="compositionally biased region" description="Low complexity" evidence="2">
    <location>
        <begin position="29"/>
        <end position="43"/>
    </location>
</feature>
<evidence type="ECO:0000313" key="4">
    <source>
        <dbReference type="Proteomes" id="UP000887574"/>
    </source>
</evidence>
<feature type="coiled-coil region" evidence="1">
    <location>
        <begin position="410"/>
        <end position="437"/>
    </location>
</feature>
<sequence length="568" mass="62355">MTMTIMTPHSAGYNSMGSVPSPSFHMHHQQQQLQGQGSQYGAGEVPPHSAPPHYPKHDQMNSHMVVVSSSSSQHQQPQRVQNVAASQGNEHLGSPTGMQPRYSQQMARPSAPPPQERRELKQPIVGTSNLNNNTYSAYQQNQTPQSVSSQQQHLPGPQQTNSKTTTSNSSSNRAGSQHQRHHHQSELAQQLGAPLPNPAVYPIQQSISAQNSSFQIQQQRPPPRHVQQQQQHNSNNSNNQQQQHVILPAKLIGSSTQQAQQHQPPLNSPINQQVHRQQESSISIAQTPYDSNNTNPPQHQHGPPIHLYNPAPQPIATHSRNIILANSGPSSATPHLSQTLSSENSAAGSPAVVIHDQLAYGPGPPAQQQHYQQPGGPPTTFVVQQGSGDNNPKEKYRELKRKFKFLVYENEYYQEELRNLQRKLLKLSRDKNFLLDRLGNHENNSSDNSSDDSEASVKTLEDRLPKQKRKTKPTPARKKPATTPSAIPSANGTSMSKRGSSTQLEIKTEIPSSIVTKTEETGSSAMSQPPNSVESMDFTSISSARANNNGTYGPPTTTTANESVFSQQ</sequence>
<dbReference type="PANTHER" id="PTHR21812">
    <property type="entry name" value="INO80 COMPLEX SUBUNIT E"/>
    <property type="match status" value="1"/>
</dbReference>
<feature type="region of interest" description="Disordered" evidence="2">
    <location>
        <begin position="209"/>
        <end position="241"/>
    </location>
</feature>
<evidence type="ECO:0000256" key="2">
    <source>
        <dbReference type="SAM" id="MobiDB-lite"/>
    </source>
</evidence>
<organism evidence="4 5">
    <name type="scientific">Ditylenchus dipsaci</name>
    <dbReference type="NCBI Taxonomy" id="166011"/>
    <lineage>
        <taxon>Eukaryota</taxon>
        <taxon>Metazoa</taxon>
        <taxon>Ecdysozoa</taxon>
        <taxon>Nematoda</taxon>
        <taxon>Chromadorea</taxon>
        <taxon>Rhabditida</taxon>
        <taxon>Tylenchina</taxon>
        <taxon>Tylenchomorpha</taxon>
        <taxon>Sphaerularioidea</taxon>
        <taxon>Anguinidae</taxon>
        <taxon>Anguininae</taxon>
        <taxon>Ditylenchus</taxon>
    </lineage>
</organism>
<dbReference type="Pfam" id="PF24237">
    <property type="entry name" value="INO80E"/>
    <property type="match status" value="1"/>
</dbReference>
<feature type="compositionally biased region" description="Polar residues" evidence="2">
    <location>
        <begin position="381"/>
        <end position="390"/>
    </location>
</feature>
<feature type="compositionally biased region" description="Low complexity" evidence="2">
    <location>
        <begin position="61"/>
        <end position="83"/>
    </location>
</feature>
<dbReference type="PANTHER" id="PTHR21812:SF1">
    <property type="entry name" value="INO80 COMPLEX SUBUNIT E"/>
    <property type="match status" value="1"/>
</dbReference>
<keyword evidence="1" id="KW-0175">Coiled coil</keyword>
<feature type="region of interest" description="Disordered" evidence="2">
    <location>
        <begin position="325"/>
        <end position="344"/>
    </location>
</feature>
<feature type="compositionally biased region" description="Low complexity" evidence="2">
    <location>
        <begin position="546"/>
        <end position="561"/>
    </location>
</feature>
<reference evidence="5" key="1">
    <citation type="submission" date="2022-11" db="UniProtKB">
        <authorList>
            <consortium name="WormBaseParasite"/>
        </authorList>
    </citation>
    <scope>IDENTIFICATION</scope>
</reference>
<feature type="region of interest" description="Disordered" evidence="2">
    <location>
        <begin position="361"/>
        <end position="393"/>
    </location>
</feature>
<feature type="compositionally biased region" description="Polar residues" evidence="2">
    <location>
        <begin position="327"/>
        <end position="344"/>
    </location>
</feature>
<dbReference type="InterPro" id="IPR026678">
    <property type="entry name" value="INO80E"/>
</dbReference>
<dbReference type="InterPro" id="IPR056515">
    <property type="entry name" value="INO80E_N"/>
</dbReference>
<feature type="region of interest" description="Disordered" evidence="2">
    <location>
        <begin position="254"/>
        <end position="313"/>
    </location>
</feature>
<keyword evidence="4" id="KW-1185">Reference proteome</keyword>
<name>A0A915DAS2_9BILA</name>
<feature type="compositionally biased region" description="Low complexity" evidence="2">
    <location>
        <begin position="361"/>
        <end position="374"/>
    </location>
</feature>
<feature type="domain" description="INO80 complex subunit E N-terminal" evidence="3">
    <location>
        <begin position="393"/>
        <end position="438"/>
    </location>
</feature>
<evidence type="ECO:0000313" key="5">
    <source>
        <dbReference type="WBParaSite" id="jg17446"/>
    </source>
</evidence>
<dbReference type="GO" id="GO:0006338">
    <property type="term" value="P:chromatin remodeling"/>
    <property type="evidence" value="ECO:0007669"/>
    <property type="project" value="InterPro"/>
</dbReference>
<feature type="compositionally biased region" description="Low complexity" evidence="2">
    <location>
        <begin position="160"/>
        <end position="172"/>
    </location>
</feature>
<evidence type="ECO:0000259" key="3">
    <source>
        <dbReference type="Pfam" id="PF24237"/>
    </source>
</evidence>
<evidence type="ECO:0000256" key="1">
    <source>
        <dbReference type="SAM" id="Coils"/>
    </source>
</evidence>
<feature type="region of interest" description="Disordered" evidence="2">
    <location>
        <begin position="438"/>
        <end position="568"/>
    </location>
</feature>
<feature type="compositionally biased region" description="Polar residues" evidence="2">
    <location>
        <begin position="254"/>
        <end position="298"/>
    </location>
</feature>